<dbReference type="AlphaFoldDB" id="A0A936F1U1"/>
<feature type="binding site" evidence="6">
    <location>
        <position position="332"/>
    </location>
    <ligand>
        <name>Fe cation</name>
        <dbReference type="ChEBI" id="CHEBI:24875"/>
    </ligand>
</feature>
<dbReference type="Proteomes" id="UP000709959">
    <property type="component" value="Unassembled WGS sequence"/>
</dbReference>
<feature type="binding site" evidence="6">
    <location>
        <position position="302"/>
    </location>
    <ligand>
        <name>Fe cation</name>
        <dbReference type="ChEBI" id="CHEBI:24875"/>
    </ligand>
</feature>
<dbReference type="PANTHER" id="PTHR11056:SF0">
    <property type="entry name" value="HOMOGENTISATE 1,2-DIOXYGENASE"/>
    <property type="match status" value="1"/>
</dbReference>
<evidence type="ECO:0000256" key="4">
    <source>
        <dbReference type="ARBA" id="ARBA00023004"/>
    </source>
</evidence>
<dbReference type="InterPro" id="IPR011051">
    <property type="entry name" value="RmlC_Cupin_sf"/>
</dbReference>
<dbReference type="GO" id="GO:0046872">
    <property type="term" value="F:metal ion binding"/>
    <property type="evidence" value="ECO:0007669"/>
    <property type="project" value="UniProtKB-KW"/>
</dbReference>
<dbReference type="InterPro" id="IPR046452">
    <property type="entry name" value="HgmA_N"/>
</dbReference>
<dbReference type="GO" id="GO:0004411">
    <property type="term" value="F:homogentisate 1,2-dioxygenase activity"/>
    <property type="evidence" value="ECO:0007669"/>
    <property type="project" value="InterPro"/>
</dbReference>
<comment type="caution">
    <text evidence="8">The sequence shown here is derived from an EMBL/GenBank/DDBJ whole genome shotgun (WGS) entry which is preliminary data.</text>
</comment>
<evidence type="ECO:0000256" key="5">
    <source>
        <dbReference type="PIRSR" id="PIRSR605708-1"/>
    </source>
</evidence>
<evidence type="ECO:0000256" key="3">
    <source>
        <dbReference type="ARBA" id="ARBA00023002"/>
    </source>
</evidence>
<evidence type="ECO:0000256" key="1">
    <source>
        <dbReference type="ARBA" id="ARBA00022723"/>
    </source>
</evidence>
<accession>A0A936F1U1</accession>
<dbReference type="Pfam" id="PF20510">
    <property type="entry name" value="HgmA_N"/>
    <property type="match status" value="1"/>
</dbReference>
<evidence type="ECO:0000313" key="9">
    <source>
        <dbReference type="Proteomes" id="UP000709959"/>
    </source>
</evidence>
<dbReference type="InterPro" id="IPR005708">
    <property type="entry name" value="Homogentis_dOase"/>
</dbReference>
<organism evidence="8 9">
    <name type="scientific">Candidatus Geothrix odensensis</name>
    <dbReference type="NCBI Taxonomy" id="2954440"/>
    <lineage>
        <taxon>Bacteria</taxon>
        <taxon>Pseudomonadati</taxon>
        <taxon>Acidobacteriota</taxon>
        <taxon>Holophagae</taxon>
        <taxon>Holophagales</taxon>
        <taxon>Holophagaceae</taxon>
        <taxon>Geothrix</taxon>
    </lineage>
</organism>
<evidence type="ECO:0000313" key="8">
    <source>
        <dbReference type="EMBL" id="MBK8572563.1"/>
    </source>
</evidence>
<reference evidence="8 9" key="1">
    <citation type="submission" date="2020-10" db="EMBL/GenBank/DDBJ databases">
        <title>Connecting structure to function with the recovery of over 1000 high-quality activated sludge metagenome-assembled genomes encoding full-length rRNA genes using long-read sequencing.</title>
        <authorList>
            <person name="Singleton C.M."/>
            <person name="Petriglieri F."/>
            <person name="Kristensen J.M."/>
            <person name="Kirkegaard R.H."/>
            <person name="Michaelsen T.Y."/>
            <person name="Andersen M.H."/>
            <person name="Karst S.M."/>
            <person name="Dueholm M.S."/>
            <person name="Nielsen P.H."/>
            <person name="Albertsen M."/>
        </authorList>
    </citation>
    <scope>NUCLEOTIDE SEQUENCE [LARGE SCALE GENOMIC DNA]</scope>
    <source>
        <strain evidence="8">OdNE_18-Q3-R46-58_MAXAC.008</strain>
    </source>
</reference>
<dbReference type="PANTHER" id="PTHR11056">
    <property type="entry name" value="HOMOGENTISATE 1,2-DIOXYGENASE"/>
    <property type="match status" value="1"/>
</dbReference>
<evidence type="ECO:0000259" key="7">
    <source>
        <dbReference type="Pfam" id="PF20510"/>
    </source>
</evidence>
<dbReference type="GO" id="GO:0006559">
    <property type="term" value="P:L-phenylalanine catabolic process"/>
    <property type="evidence" value="ECO:0007669"/>
    <property type="project" value="InterPro"/>
</dbReference>
<feature type="binding site" evidence="6">
    <location>
        <position position="296"/>
    </location>
    <ligand>
        <name>Fe cation</name>
        <dbReference type="ChEBI" id="CHEBI:24875"/>
    </ligand>
</feature>
<keyword evidence="1 6" id="KW-0479">Metal-binding</keyword>
<evidence type="ECO:0000256" key="2">
    <source>
        <dbReference type="ARBA" id="ARBA00022964"/>
    </source>
</evidence>
<name>A0A936F1U1_9BACT</name>
<keyword evidence="4 6" id="KW-0408">Iron</keyword>
<protein>
    <submittedName>
        <fullName evidence="8">Homogentisate 1,2-dioxygenase</fullName>
    </submittedName>
</protein>
<dbReference type="GO" id="GO:0006570">
    <property type="term" value="P:tyrosine metabolic process"/>
    <property type="evidence" value="ECO:0007669"/>
    <property type="project" value="InterPro"/>
</dbReference>
<keyword evidence="2" id="KW-0223">Dioxygenase</keyword>
<dbReference type="GO" id="GO:0005737">
    <property type="term" value="C:cytoplasm"/>
    <property type="evidence" value="ECO:0007669"/>
    <property type="project" value="TreeGrafter"/>
</dbReference>
<gene>
    <name evidence="8" type="ORF">IPN91_07910</name>
</gene>
<sequence length="380" mass="43087">MSKKETPLFPLRKGLHTRQAHVDLPAGTFEEEHARQGFFGRTTHLYRLHPVTDWTRIEGPLRPHSYDLNGLQPTGDEAIRASMFGSTEAAFAPICLLHNHDVALHWVAPSAMDFFYRNADGDDVYYIHAGGGRLETTFGALTYAIGDYLVIPRGTTYRFLPDSTPQRYLLIESFSEVTIPDRNQLGPNAIFDPAMIDTPELEPYDAAPREWAVHIKRENEITKVFYPFNPLDVVGWKGDLTVWRINVKDIRPILSARYHLPPSAHSTFIANNFVICSFLPRPFEEEEGAMRVPFYHSNIDYDEVLFYSAGHFFSRDGIGAGMVTWHPQGIHHGPHPKAIPLSRTKERTDEVAVMVDTFRPLKATPAAGLVENLGYWASWK</sequence>
<comment type="cofactor">
    <cofactor evidence="6">
        <name>Fe cation</name>
        <dbReference type="ChEBI" id="CHEBI:24875"/>
    </cofactor>
</comment>
<proteinExistence type="predicted"/>
<evidence type="ECO:0000256" key="6">
    <source>
        <dbReference type="PIRSR" id="PIRSR605708-2"/>
    </source>
</evidence>
<dbReference type="SUPFAM" id="SSF51182">
    <property type="entry name" value="RmlC-like cupins"/>
    <property type="match status" value="1"/>
</dbReference>
<feature type="binding site" evidence="6">
    <location>
        <position position="332"/>
    </location>
    <ligand>
        <name>homogentisate</name>
        <dbReference type="ChEBI" id="CHEBI:16169"/>
    </ligand>
</feature>
<dbReference type="EMBL" id="JADKCH010000005">
    <property type="protein sequence ID" value="MBK8572563.1"/>
    <property type="molecule type" value="Genomic_DNA"/>
</dbReference>
<feature type="active site" description="Proton acceptor" evidence="5">
    <location>
        <position position="259"/>
    </location>
</feature>
<feature type="domain" description="Homogentisate 1,2-dioxygenase N-terminal" evidence="7">
    <location>
        <begin position="105"/>
        <end position="243"/>
    </location>
</feature>
<keyword evidence="3" id="KW-0560">Oxidoreductase</keyword>